<dbReference type="Pfam" id="PF05495">
    <property type="entry name" value="zf-CHY"/>
    <property type="match status" value="1"/>
</dbReference>
<evidence type="ECO:0000313" key="9">
    <source>
        <dbReference type="EMBL" id="QKX56457.1"/>
    </source>
</evidence>
<feature type="region of interest" description="Disordered" evidence="5">
    <location>
        <begin position="305"/>
        <end position="339"/>
    </location>
</feature>
<dbReference type="PROSITE" id="PS51266">
    <property type="entry name" value="ZF_CHY"/>
    <property type="match status" value="1"/>
</dbReference>
<dbReference type="GO" id="GO:0016567">
    <property type="term" value="P:protein ubiquitination"/>
    <property type="evidence" value="ECO:0007669"/>
    <property type="project" value="TreeGrafter"/>
</dbReference>
<feature type="compositionally biased region" description="Polar residues" evidence="5">
    <location>
        <begin position="18"/>
        <end position="27"/>
    </location>
</feature>
<feature type="compositionally biased region" description="Polar residues" evidence="5">
    <location>
        <begin position="202"/>
        <end position="215"/>
    </location>
</feature>
<evidence type="ECO:0000256" key="3">
    <source>
        <dbReference type="ARBA" id="ARBA00022833"/>
    </source>
</evidence>
<evidence type="ECO:0008006" key="11">
    <source>
        <dbReference type="Google" id="ProtNLM"/>
    </source>
</evidence>
<feature type="compositionally biased region" description="Basic and acidic residues" evidence="5">
    <location>
        <begin position="305"/>
        <end position="315"/>
    </location>
</feature>
<evidence type="ECO:0000256" key="4">
    <source>
        <dbReference type="PROSITE-ProRule" id="PRU00601"/>
    </source>
</evidence>
<dbReference type="KEGG" id="trg:TRUGW13939_03562"/>
<evidence type="ECO:0000313" key="10">
    <source>
        <dbReference type="Proteomes" id="UP000509510"/>
    </source>
</evidence>
<dbReference type="GO" id="GO:0008270">
    <property type="term" value="F:zinc ion binding"/>
    <property type="evidence" value="ECO:0007669"/>
    <property type="project" value="UniProtKB-KW"/>
</dbReference>
<dbReference type="SMART" id="SM00184">
    <property type="entry name" value="RING"/>
    <property type="match status" value="1"/>
</dbReference>
<dbReference type="InterPro" id="IPR037274">
    <property type="entry name" value="Znf_CHY_sf"/>
</dbReference>
<dbReference type="Pfam" id="PF14599">
    <property type="entry name" value="zinc_ribbon_6"/>
    <property type="match status" value="1"/>
</dbReference>
<dbReference type="GO" id="GO:0061630">
    <property type="term" value="F:ubiquitin protein ligase activity"/>
    <property type="evidence" value="ECO:0007669"/>
    <property type="project" value="TreeGrafter"/>
</dbReference>
<organism evidence="9 10">
    <name type="scientific">Talaromyces rugulosus</name>
    <name type="common">Penicillium rugulosum</name>
    <dbReference type="NCBI Taxonomy" id="121627"/>
    <lineage>
        <taxon>Eukaryota</taxon>
        <taxon>Fungi</taxon>
        <taxon>Dikarya</taxon>
        <taxon>Ascomycota</taxon>
        <taxon>Pezizomycotina</taxon>
        <taxon>Eurotiomycetes</taxon>
        <taxon>Eurotiomycetidae</taxon>
        <taxon>Eurotiales</taxon>
        <taxon>Trichocomaceae</taxon>
        <taxon>Talaromyces</taxon>
        <taxon>Talaromyces sect. Islandici</taxon>
    </lineage>
</organism>
<reference evidence="10" key="1">
    <citation type="submission" date="2020-06" db="EMBL/GenBank/DDBJ databases">
        <title>A chromosome-scale genome assembly of Talaromyces rugulosus W13939.</title>
        <authorList>
            <person name="Wang B."/>
            <person name="Guo L."/>
            <person name="Ye K."/>
            <person name="Wang L."/>
        </authorList>
    </citation>
    <scope>NUCLEOTIDE SEQUENCE [LARGE SCALE GENOMIC DNA]</scope>
    <source>
        <strain evidence="10">W13939</strain>
    </source>
</reference>
<feature type="compositionally biased region" description="Low complexity" evidence="5">
    <location>
        <begin position="316"/>
        <end position="328"/>
    </location>
</feature>
<dbReference type="InterPro" id="IPR008913">
    <property type="entry name" value="Znf_CHY"/>
</dbReference>
<dbReference type="PROSITE" id="PS50089">
    <property type="entry name" value="ZF_RING_2"/>
    <property type="match status" value="1"/>
</dbReference>
<protein>
    <recommendedName>
        <fullName evidence="11">RING-type domain-containing protein</fullName>
    </recommendedName>
</protein>
<dbReference type="InterPro" id="IPR017921">
    <property type="entry name" value="Znf_CTCHY"/>
</dbReference>
<feature type="domain" description="RING-type" evidence="6">
    <location>
        <begin position="545"/>
        <end position="587"/>
    </location>
</feature>
<feature type="region of interest" description="Disordered" evidence="5">
    <location>
        <begin position="778"/>
        <end position="821"/>
    </location>
</feature>
<dbReference type="Proteomes" id="UP000509510">
    <property type="component" value="Chromosome II"/>
</dbReference>
<proteinExistence type="predicted"/>
<dbReference type="CDD" id="cd16464">
    <property type="entry name" value="RING-H2_Pirh2-like"/>
    <property type="match status" value="1"/>
</dbReference>
<keyword evidence="1" id="KW-0479">Metal-binding</keyword>
<name>A0A7H8QR49_TALRU</name>
<dbReference type="Gene3D" id="2.20.28.10">
    <property type="match status" value="1"/>
</dbReference>
<evidence type="ECO:0000259" key="6">
    <source>
        <dbReference type="PROSITE" id="PS50089"/>
    </source>
</evidence>
<dbReference type="EMBL" id="CP055899">
    <property type="protein sequence ID" value="QKX56457.1"/>
    <property type="molecule type" value="Genomic_DNA"/>
</dbReference>
<keyword evidence="2 4" id="KW-0863">Zinc-finger</keyword>
<keyword evidence="3" id="KW-0862">Zinc</keyword>
<evidence type="ECO:0000256" key="1">
    <source>
        <dbReference type="ARBA" id="ARBA00022723"/>
    </source>
</evidence>
<feature type="region of interest" description="Disordered" evidence="5">
    <location>
        <begin position="696"/>
        <end position="733"/>
    </location>
</feature>
<dbReference type="PANTHER" id="PTHR21319:SF0">
    <property type="entry name" value="AND RING FINGER DOMAIN PROTEIN, PUTATIVE (AFU_ORTHOLOGUE AFUA_1G08900)-RELATED"/>
    <property type="match status" value="1"/>
</dbReference>
<feature type="domain" description="CHY-type" evidence="7">
    <location>
        <begin position="409"/>
        <end position="476"/>
    </location>
</feature>
<dbReference type="GO" id="GO:0005634">
    <property type="term" value="C:nucleus"/>
    <property type="evidence" value="ECO:0007669"/>
    <property type="project" value="TreeGrafter"/>
</dbReference>
<dbReference type="PANTHER" id="PTHR21319">
    <property type="entry name" value="RING FINGER AND CHY ZINC FINGER DOMAIN-CONTAINING PROTEIN 1"/>
    <property type="match status" value="1"/>
</dbReference>
<accession>A0A7H8QR49</accession>
<dbReference type="SUPFAM" id="SSF161219">
    <property type="entry name" value="CHY zinc finger-like"/>
    <property type="match status" value="1"/>
</dbReference>
<evidence type="ECO:0000256" key="2">
    <source>
        <dbReference type="ARBA" id="ARBA00022771"/>
    </source>
</evidence>
<dbReference type="InterPro" id="IPR037275">
    <property type="entry name" value="Znf_CTCHY_sf"/>
</dbReference>
<dbReference type="AlphaFoldDB" id="A0A7H8QR49"/>
<gene>
    <name evidence="9" type="ORF">TRUGW13939_03562</name>
</gene>
<dbReference type="OrthoDB" id="411372at2759"/>
<feature type="region of interest" description="Disordered" evidence="5">
    <location>
        <begin position="126"/>
        <end position="218"/>
    </location>
</feature>
<dbReference type="SUPFAM" id="SSF161245">
    <property type="entry name" value="Zinc hairpin stack"/>
    <property type="match status" value="1"/>
</dbReference>
<dbReference type="SUPFAM" id="SSF57850">
    <property type="entry name" value="RING/U-box"/>
    <property type="match status" value="1"/>
</dbReference>
<feature type="compositionally biased region" description="Acidic residues" evidence="5">
    <location>
        <begin position="782"/>
        <end position="814"/>
    </location>
</feature>
<feature type="region of interest" description="Disordered" evidence="5">
    <location>
        <begin position="1"/>
        <end position="31"/>
    </location>
</feature>
<dbReference type="RefSeq" id="XP_035342635.1">
    <property type="nucleotide sequence ID" value="XM_035486742.1"/>
</dbReference>
<dbReference type="InterPro" id="IPR013083">
    <property type="entry name" value="Znf_RING/FYVE/PHD"/>
</dbReference>
<evidence type="ECO:0000259" key="8">
    <source>
        <dbReference type="PROSITE" id="PS51270"/>
    </source>
</evidence>
<dbReference type="Pfam" id="PF13639">
    <property type="entry name" value="zf-RING_2"/>
    <property type="match status" value="1"/>
</dbReference>
<dbReference type="InterPro" id="IPR039512">
    <property type="entry name" value="RCHY1_zinc-ribbon"/>
</dbReference>
<evidence type="ECO:0000256" key="5">
    <source>
        <dbReference type="SAM" id="MobiDB-lite"/>
    </source>
</evidence>
<dbReference type="GO" id="GO:0006511">
    <property type="term" value="P:ubiquitin-dependent protein catabolic process"/>
    <property type="evidence" value="ECO:0007669"/>
    <property type="project" value="TreeGrafter"/>
</dbReference>
<dbReference type="InterPro" id="IPR001841">
    <property type="entry name" value="Znf_RING"/>
</dbReference>
<sequence>MYVTGGGERNGMQAGQHGISSSTIPDNEQTRWKKREISAQSAIATAYRQLYRAGLKAVRYSTPQRHVLRWNLRSAFRSGSQSDFDSTKIAQTILFLERAAASSTSLEHKIVKNLLHVRYWEQATLKPRSKPSHTRPFSPASTSTIREPSPPPGPNLGHDKPHQPTRDCPNVDVLQNTSRNNRITDTSSDRGFGATRHLAADGSSNDVVQLGNMNDQDSHRIDRNNVEAQLEPQTTNTSLYNSTDGTPSAVTVPPLDRYDRQLHELPEDDGMRVLRRKIHTIRDNHATSAEKARLIHTLMTENYDSTRKNYSRERQPSLPRFPSSLPSLEQSNAPSSPRLRRSFDQLSLDHAISATAEPTSNGYNLTPADLEPTYAPRDIVVVTNNSNEEPPVESTPIDIGDDNSDYSDENVMILGCEHYKRNVKLQCYTCKKWYTCRFCHDQVEDHALIRRKTENMLCMLCCLPQPAAQYCRGCDERAASYFCDVCKLWDNDSSKSIYHCNDCGICRIGQGIGKDFYHCKTCSVCIPISIENTHRCIERSTQCDCPICGEYMFTSPDTVVFMRCGHSIHKKCYSDHAKTSYRCPICSKSIMNMEARFRNLDRTIEGQPMPIEFKDTRAMVYCNDCGAKSNVPYHWLGLKCDLCESYNTAQIAMRSGTSEADGEDSEASPEQAISYNLPDHTCESIANSNLVAEPLDGENELWRPPTSNSSDGRSSRDIQRSRPQQISPTVGNYFDLSRDSAWAPSIFSSRRSEEGSDTEELGFWATSPLRKYALFRNRGLEGDEEGESEDDSDSVSNKDEDDGIEDDDDDDIDPIELFGHR</sequence>
<evidence type="ECO:0000259" key="7">
    <source>
        <dbReference type="PROSITE" id="PS51266"/>
    </source>
</evidence>
<dbReference type="PROSITE" id="PS51270">
    <property type="entry name" value="ZF_CTCHY"/>
    <property type="match status" value="1"/>
</dbReference>
<dbReference type="Gene3D" id="3.30.40.10">
    <property type="entry name" value="Zinc/RING finger domain, C3HC4 (zinc finger)"/>
    <property type="match status" value="1"/>
</dbReference>
<feature type="compositionally biased region" description="Polar residues" evidence="5">
    <location>
        <begin position="721"/>
        <end position="730"/>
    </location>
</feature>
<keyword evidence="10" id="KW-1185">Reference proteome</keyword>
<feature type="compositionally biased region" description="Polar residues" evidence="5">
    <location>
        <begin position="173"/>
        <end position="186"/>
    </location>
</feature>
<feature type="domain" description="CTCHY-type" evidence="8">
    <location>
        <begin position="478"/>
        <end position="544"/>
    </location>
</feature>
<dbReference type="GeneID" id="55991065"/>